<dbReference type="Proteomes" id="UP001501576">
    <property type="component" value="Unassembled WGS sequence"/>
</dbReference>
<feature type="region of interest" description="Disordered" evidence="1">
    <location>
        <begin position="87"/>
        <end position="112"/>
    </location>
</feature>
<keyword evidence="3" id="KW-1185">Reference proteome</keyword>
<dbReference type="EMBL" id="BAAABZ010000078">
    <property type="protein sequence ID" value="GAA0564167.1"/>
    <property type="molecule type" value="Genomic_DNA"/>
</dbReference>
<protein>
    <submittedName>
        <fullName evidence="2">Uncharacterized protein</fullName>
    </submittedName>
</protein>
<reference evidence="2 3" key="1">
    <citation type="journal article" date="2019" name="Int. J. Syst. Evol. Microbiol.">
        <title>The Global Catalogue of Microorganisms (GCM) 10K type strain sequencing project: providing services to taxonomists for standard genome sequencing and annotation.</title>
        <authorList>
            <consortium name="The Broad Institute Genomics Platform"/>
            <consortium name="The Broad Institute Genome Sequencing Center for Infectious Disease"/>
            <person name="Wu L."/>
            <person name="Ma J."/>
        </authorList>
    </citation>
    <scope>NUCLEOTIDE SEQUENCE [LARGE SCALE GENOMIC DNA]</scope>
    <source>
        <strain evidence="2 3">JCM 5052</strain>
    </source>
</reference>
<evidence type="ECO:0000256" key="1">
    <source>
        <dbReference type="SAM" id="MobiDB-lite"/>
    </source>
</evidence>
<organism evidence="2 3">
    <name type="scientific">Streptomyces mordarskii</name>
    <dbReference type="NCBI Taxonomy" id="1226758"/>
    <lineage>
        <taxon>Bacteria</taxon>
        <taxon>Bacillati</taxon>
        <taxon>Actinomycetota</taxon>
        <taxon>Actinomycetes</taxon>
        <taxon>Kitasatosporales</taxon>
        <taxon>Streptomycetaceae</taxon>
        <taxon>Streptomyces</taxon>
    </lineage>
</organism>
<proteinExistence type="predicted"/>
<accession>A0ABN1ED85</accession>
<feature type="compositionally biased region" description="Basic residues" evidence="1">
    <location>
        <begin position="94"/>
        <end position="112"/>
    </location>
</feature>
<comment type="caution">
    <text evidence="2">The sequence shown here is derived from an EMBL/GenBank/DDBJ whole genome shotgun (WGS) entry which is preliminary data.</text>
</comment>
<name>A0ABN1ED85_9ACTN</name>
<gene>
    <name evidence="2" type="ORF">GCM10010390_78250</name>
</gene>
<feature type="region of interest" description="Disordered" evidence="1">
    <location>
        <begin position="1"/>
        <end position="22"/>
    </location>
</feature>
<sequence>MENRAWRCPSHKERRRGRGAVRTAERIPVDDRFEGHQVLCDLAPPGGVGLGEDGEAQVFPLGEELIGGGGIGGLRCGGPLGQGVTNALPGLDGKRRRGGGAGRRAARRRGCP</sequence>
<evidence type="ECO:0000313" key="3">
    <source>
        <dbReference type="Proteomes" id="UP001501576"/>
    </source>
</evidence>
<evidence type="ECO:0000313" key="2">
    <source>
        <dbReference type="EMBL" id="GAA0564167.1"/>
    </source>
</evidence>